<dbReference type="KEGG" id="gjf:M493_05112"/>
<dbReference type="EMBL" id="CP006254">
    <property type="protein sequence ID" value="AHA58126.1"/>
    <property type="molecule type" value="Genomic_DNA"/>
</dbReference>
<sequence>MRLMLAPVRAAAAWQAGEPLCQARPLWNMKKDRVEAVLLAVYRYGPYGAGKPGTYGATPP</sequence>
<name>V5LVQ7_GEOG3</name>
<reference evidence="1 2" key="1">
    <citation type="journal article" date="2014" name="Genome Announc.">
        <title>Complete Genome Sequence of the Thermophilic Polychlorinated Biphenyl Degrader Geobacillus sp. Strain JF8 (NBRC 109937).</title>
        <authorList>
            <person name="Shintani M."/>
            <person name="Ohtsubo Y."/>
            <person name="Fukuda K."/>
            <person name="Hosoyama A."/>
            <person name="Ohji S."/>
            <person name="Yamazoe A."/>
            <person name="Fujita N."/>
            <person name="Nagata Y."/>
            <person name="Tsuda M."/>
            <person name="Hatta T."/>
            <person name="Kimbara K."/>
        </authorList>
    </citation>
    <scope>NUCLEOTIDE SEQUENCE [LARGE SCALE GENOMIC DNA]</scope>
    <source>
        <strain evidence="1 2">JF8</strain>
    </source>
</reference>
<evidence type="ECO:0000313" key="2">
    <source>
        <dbReference type="Proteomes" id="UP000015500"/>
    </source>
</evidence>
<keyword evidence="2" id="KW-1185">Reference proteome</keyword>
<accession>V5LVQ7</accession>
<dbReference type="HOGENOM" id="CLU_2934925_0_0_9"/>
<organism evidence="1 2">
    <name type="scientific">Geobacillus genomosp. 3</name>
    <dbReference type="NCBI Taxonomy" id="1921421"/>
    <lineage>
        <taxon>Bacteria</taxon>
        <taxon>Bacillati</taxon>
        <taxon>Bacillota</taxon>
        <taxon>Bacilli</taxon>
        <taxon>Bacillales</taxon>
        <taxon>Anoxybacillaceae</taxon>
        <taxon>Geobacillus</taxon>
    </lineage>
</organism>
<protein>
    <submittedName>
        <fullName evidence="1">Uncharacterized protein</fullName>
    </submittedName>
</protein>
<gene>
    <name evidence="1" type="ORF">M493_05112</name>
</gene>
<dbReference type="AlphaFoldDB" id="V5LVQ7"/>
<evidence type="ECO:0000313" key="1">
    <source>
        <dbReference type="EMBL" id="AHA58126.1"/>
    </source>
</evidence>
<dbReference type="Proteomes" id="UP000015500">
    <property type="component" value="Chromosome"/>
</dbReference>
<proteinExistence type="predicted"/>
<dbReference type="STRING" id="1921421.M493_05112"/>